<dbReference type="AlphaFoldDB" id="A0A1J5S3Y2"/>
<gene>
    <name evidence="2" type="ORF">GALL_149670</name>
</gene>
<protein>
    <recommendedName>
        <fullName evidence="1">DUF5689 domain-containing protein</fullName>
    </recommendedName>
</protein>
<dbReference type="EMBL" id="MLJW01000070">
    <property type="protein sequence ID" value="OIR02967.1"/>
    <property type="molecule type" value="Genomic_DNA"/>
</dbReference>
<sequence length="668" mass="70663">MKRGSIYLLFAAILFYSCVRKFDEPPAFIQPDIAATSSIKALRALHSMGGFEKINSDMIISGIVVGDDKSGNLYKQICVQDSTAGITVNLGGNNLYVDYPVGRQVFIKCKGLWLSDNNRMIELGMIDSTMPASPSLSSIPSTLLDSFLVKGNFGNTVSPKLISINQLNDSIQSMLIQIKDSVQFVASDTALTYADVSAAKASVNRTISDCNGNKAVVYTSGYANFAAVKTPSSKGIINALYFVYKTTPELIIRDTSDVKFFAARCNAAPVSISAIRSFYNGVDVLLGAMTIKGIVISNATNIAAGNMIIQDGNSGIDLYFGNSTSTSKFNVGDSVFVDVTGGTLTSYKGMLEINLPATALPTAAIATGKNIVANVVTIAQLINNISTLENTLLQINNASASGGSGTSFSGNKTLADASGSTTLYTSFTANFAGNVLPITCNNWTGYANMYNTVQFQIRNMSDVISSTGCVANKNFTATYNFTSVTTTSGTTDPTTVPTAQNVSFSAFAAVGVGSNSSAAGRFSFSGWPLGATNGSNNFTGNLSATQYYEIIITPSSGYQFDLNSLTFILQRSSTGVRQWAVRSSVDNFASNLTASINPANNLLMANSNNIFQIADRATTTAQTGCSIAFGANHKNLTVPVKLRFYGFNAETNAGTFSLNNVTVNGNTH</sequence>
<accession>A0A1J5S3Y2</accession>
<feature type="domain" description="DUF5689" evidence="1">
    <location>
        <begin position="270"/>
        <end position="463"/>
    </location>
</feature>
<proteinExistence type="predicted"/>
<comment type="caution">
    <text evidence="2">The sequence shown here is derived from an EMBL/GenBank/DDBJ whole genome shotgun (WGS) entry which is preliminary data.</text>
</comment>
<dbReference type="PROSITE" id="PS51257">
    <property type="entry name" value="PROKAR_LIPOPROTEIN"/>
    <property type="match status" value="1"/>
</dbReference>
<feature type="domain" description="DUF5689" evidence="1">
    <location>
        <begin position="35"/>
        <end position="258"/>
    </location>
</feature>
<evidence type="ECO:0000259" key="1">
    <source>
        <dbReference type="Pfam" id="PF18942"/>
    </source>
</evidence>
<name>A0A1J5S3Y2_9ZZZZ</name>
<dbReference type="Pfam" id="PF18942">
    <property type="entry name" value="DUF5689"/>
    <property type="match status" value="2"/>
</dbReference>
<reference evidence="2" key="1">
    <citation type="submission" date="2016-10" db="EMBL/GenBank/DDBJ databases">
        <title>Sequence of Gallionella enrichment culture.</title>
        <authorList>
            <person name="Poehlein A."/>
            <person name="Muehling M."/>
            <person name="Daniel R."/>
        </authorList>
    </citation>
    <scope>NUCLEOTIDE SEQUENCE</scope>
</reference>
<organism evidence="2">
    <name type="scientific">mine drainage metagenome</name>
    <dbReference type="NCBI Taxonomy" id="410659"/>
    <lineage>
        <taxon>unclassified sequences</taxon>
        <taxon>metagenomes</taxon>
        <taxon>ecological metagenomes</taxon>
    </lineage>
</organism>
<dbReference type="InterPro" id="IPR043744">
    <property type="entry name" value="DUF5689"/>
</dbReference>
<evidence type="ECO:0000313" key="2">
    <source>
        <dbReference type="EMBL" id="OIR02967.1"/>
    </source>
</evidence>